<dbReference type="PROSITE" id="PS50828">
    <property type="entry name" value="SMR"/>
    <property type="match status" value="1"/>
</dbReference>
<dbReference type="Pfam" id="PF08590">
    <property type="entry name" value="DUF1771"/>
    <property type="match status" value="1"/>
</dbReference>
<feature type="compositionally biased region" description="Basic residues" evidence="1">
    <location>
        <begin position="171"/>
        <end position="180"/>
    </location>
</feature>
<dbReference type="GO" id="GO:0004519">
    <property type="term" value="F:endonuclease activity"/>
    <property type="evidence" value="ECO:0007669"/>
    <property type="project" value="TreeGrafter"/>
</dbReference>
<keyword evidence="4" id="KW-1185">Reference proteome</keyword>
<dbReference type="Gene3D" id="3.30.1370.110">
    <property type="match status" value="1"/>
</dbReference>
<dbReference type="AlphaFoldDB" id="A0A507EAB1"/>
<dbReference type="STRING" id="246404.A0A507EAB1"/>
<name>A0A507EAB1_9FUNG</name>
<dbReference type="Proteomes" id="UP000320333">
    <property type="component" value="Unassembled WGS sequence"/>
</dbReference>
<protein>
    <recommendedName>
        <fullName evidence="2">Smr domain-containing protein</fullName>
    </recommendedName>
</protein>
<dbReference type="InterPro" id="IPR036063">
    <property type="entry name" value="Smr_dom_sf"/>
</dbReference>
<evidence type="ECO:0000313" key="4">
    <source>
        <dbReference type="Proteomes" id="UP000320333"/>
    </source>
</evidence>
<dbReference type="PANTHER" id="PTHR46535:SF1">
    <property type="entry name" value="NEDD4-BINDING PROTEIN 2"/>
    <property type="match status" value="1"/>
</dbReference>
<dbReference type="InterPro" id="IPR002625">
    <property type="entry name" value="Smr_dom"/>
</dbReference>
<proteinExistence type="predicted"/>
<dbReference type="CDD" id="cd14279">
    <property type="entry name" value="CUE"/>
    <property type="match status" value="1"/>
</dbReference>
<evidence type="ECO:0000313" key="3">
    <source>
        <dbReference type="EMBL" id="TPX59990.1"/>
    </source>
</evidence>
<dbReference type="InterPro" id="IPR013899">
    <property type="entry name" value="DUF1771"/>
</dbReference>
<feature type="domain" description="Smr" evidence="2">
    <location>
        <begin position="322"/>
        <end position="405"/>
    </location>
</feature>
<evidence type="ECO:0000256" key="1">
    <source>
        <dbReference type="SAM" id="MobiDB-lite"/>
    </source>
</evidence>
<dbReference type="EMBL" id="QEAP01000703">
    <property type="protein sequence ID" value="TPX59990.1"/>
    <property type="molecule type" value="Genomic_DNA"/>
</dbReference>
<dbReference type="OrthoDB" id="4080456at2759"/>
<gene>
    <name evidence="3" type="ORF">CcCBS67573_g09042</name>
</gene>
<sequence>MDFLRNMFPEHSEHELCEILGLTPTTSIDELDVQTAIEMILASLAHEFDLESESEGSVETDGSGPECILGGIFPHVPRSIVSKVLLDVGGSVEVAAERLSLHGADAANLDSERNLVHMSGSVDGRDQDSTTIVAMFPSLSHSDARNLLKEHSGLHNTIEFLTGGLPQGQVRKSKSGRRTRAATSPPNVAYSKIVQIHNEEQYQLPKKMVFTNTTNLNSAILQDHDPPNKEHKVPELSAHEIQNLGAEYCRSMAKEHADKRGRAFQMAAAEFKRGSLTGRGSAQYYSDIGHAHTVLITRWNARAAQCVALKNGEFHKNDPFVLDLHGLTRAEALISLSERLQTHFTPTPGSKTLPPPLKVITGVGVHSGKHKAIILPAVLGVLKRDGWRHEYEDNVGFILVKGKSI</sequence>
<dbReference type="InterPro" id="IPR052772">
    <property type="entry name" value="Endo/PolyKinase_Domain-Protein"/>
</dbReference>
<reference evidence="3 4" key="1">
    <citation type="journal article" date="2019" name="Sci. Rep.">
        <title>Comparative genomics of chytrid fungi reveal insights into the obligate biotrophic and pathogenic lifestyle of Synchytrium endobioticum.</title>
        <authorList>
            <person name="van de Vossenberg B.T.L.H."/>
            <person name="Warris S."/>
            <person name="Nguyen H.D.T."/>
            <person name="van Gent-Pelzer M.P.E."/>
            <person name="Joly D.L."/>
            <person name="van de Geest H.C."/>
            <person name="Bonants P.J.M."/>
            <person name="Smith D.S."/>
            <person name="Levesque C.A."/>
            <person name="van der Lee T.A.J."/>
        </authorList>
    </citation>
    <scope>NUCLEOTIDE SEQUENCE [LARGE SCALE GENOMIC DNA]</scope>
    <source>
        <strain evidence="3 4">CBS 675.73</strain>
    </source>
</reference>
<dbReference type="PANTHER" id="PTHR46535">
    <property type="entry name" value="NEDD4-BINDING PROTEIN 2"/>
    <property type="match status" value="1"/>
</dbReference>
<feature type="region of interest" description="Disordered" evidence="1">
    <location>
        <begin position="166"/>
        <end position="185"/>
    </location>
</feature>
<dbReference type="SUPFAM" id="SSF160443">
    <property type="entry name" value="SMR domain-like"/>
    <property type="match status" value="1"/>
</dbReference>
<comment type="caution">
    <text evidence="3">The sequence shown here is derived from an EMBL/GenBank/DDBJ whole genome shotgun (WGS) entry which is preliminary data.</text>
</comment>
<dbReference type="SMART" id="SM01162">
    <property type="entry name" value="DUF1771"/>
    <property type="match status" value="1"/>
</dbReference>
<organism evidence="3 4">
    <name type="scientific">Chytriomyces confervae</name>
    <dbReference type="NCBI Taxonomy" id="246404"/>
    <lineage>
        <taxon>Eukaryota</taxon>
        <taxon>Fungi</taxon>
        <taxon>Fungi incertae sedis</taxon>
        <taxon>Chytridiomycota</taxon>
        <taxon>Chytridiomycota incertae sedis</taxon>
        <taxon>Chytridiomycetes</taxon>
        <taxon>Chytridiales</taxon>
        <taxon>Chytriomycetaceae</taxon>
        <taxon>Chytriomyces</taxon>
    </lineage>
</organism>
<dbReference type="SMART" id="SM00463">
    <property type="entry name" value="SMR"/>
    <property type="match status" value="1"/>
</dbReference>
<accession>A0A507EAB1</accession>
<evidence type="ECO:0000259" key="2">
    <source>
        <dbReference type="PROSITE" id="PS50828"/>
    </source>
</evidence>
<dbReference type="GO" id="GO:0005634">
    <property type="term" value="C:nucleus"/>
    <property type="evidence" value="ECO:0007669"/>
    <property type="project" value="TreeGrafter"/>
</dbReference>